<accession>W4JVA5</accession>
<dbReference type="AlphaFoldDB" id="W4JVA5"/>
<organism evidence="2 3">
    <name type="scientific">Heterobasidion irregulare (strain TC 32-1)</name>
    <dbReference type="NCBI Taxonomy" id="747525"/>
    <lineage>
        <taxon>Eukaryota</taxon>
        <taxon>Fungi</taxon>
        <taxon>Dikarya</taxon>
        <taxon>Basidiomycota</taxon>
        <taxon>Agaricomycotina</taxon>
        <taxon>Agaricomycetes</taxon>
        <taxon>Russulales</taxon>
        <taxon>Bondarzewiaceae</taxon>
        <taxon>Heterobasidion</taxon>
        <taxon>Heterobasidion annosum species complex</taxon>
    </lineage>
</organism>
<evidence type="ECO:0000313" key="3">
    <source>
        <dbReference type="Proteomes" id="UP000030671"/>
    </source>
</evidence>
<dbReference type="Pfam" id="PF13302">
    <property type="entry name" value="Acetyltransf_3"/>
    <property type="match status" value="1"/>
</dbReference>
<protein>
    <recommendedName>
        <fullName evidence="1">N-acetyltransferase domain-containing protein</fullName>
    </recommendedName>
</protein>
<feature type="domain" description="N-acetyltransferase" evidence="1">
    <location>
        <begin position="19"/>
        <end position="175"/>
    </location>
</feature>
<dbReference type="RefSeq" id="XP_009551653.1">
    <property type="nucleotide sequence ID" value="XM_009553358.1"/>
</dbReference>
<gene>
    <name evidence="2" type="ORF">HETIRDRAFT_241817</name>
</gene>
<name>W4JVA5_HETIT</name>
<dbReference type="PANTHER" id="PTHR43441">
    <property type="entry name" value="RIBOSOMAL-PROTEIN-SERINE ACETYLTRANSFERASE"/>
    <property type="match status" value="1"/>
</dbReference>
<dbReference type="GeneID" id="20668905"/>
<dbReference type="Proteomes" id="UP000030671">
    <property type="component" value="Unassembled WGS sequence"/>
</dbReference>
<sequence length="221" mass="23887">DAPYDVNFCFPVCELEDDRVLLTPFLPAVHAEPFFAATAPHPELYTYLPFGPFPSAAAFVSDLIAARIQPDPYSVLFAVFAKPPSADADADADADGRATLAGMIGFLGTSPSNLSTELGFLLTLPRFQGAPGITPRAVRLLLRHAFSALRLRRVQWRAHVLNARSVRAARRAGFRWEGVARCERVLPQGKVGDGRGVPAGAEGEGPSRDTAVLGMGWDDWE</sequence>
<dbReference type="InterPro" id="IPR016181">
    <property type="entry name" value="Acyl_CoA_acyltransferase"/>
</dbReference>
<dbReference type="KEGG" id="hir:HETIRDRAFT_241817"/>
<dbReference type="GO" id="GO:0008999">
    <property type="term" value="F:protein-N-terminal-alanine acetyltransferase activity"/>
    <property type="evidence" value="ECO:0007669"/>
    <property type="project" value="TreeGrafter"/>
</dbReference>
<evidence type="ECO:0000313" key="2">
    <source>
        <dbReference type="EMBL" id="ETW76781.1"/>
    </source>
</evidence>
<dbReference type="InterPro" id="IPR000182">
    <property type="entry name" value="GNAT_dom"/>
</dbReference>
<dbReference type="InterPro" id="IPR051908">
    <property type="entry name" value="Ribosomal_N-acetyltransferase"/>
</dbReference>
<evidence type="ECO:0000259" key="1">
    <source>
        <dbReference type="Pfam" id="PF13302"/>
    </source>
</evidence>
<dbReference type="eggNOG" id="ENOG502S4YT">
    <property type="taxonomic scope" value="Eukaryota"/>
</dbReference>
<reference evidence="2 3" key="1">
    <citation type="journal article" date="2012" name="New Phytol.">
        <title>Insight into trade-off between wood decay and parasitism from the genome of a fungal forest pathogen.</title>
        <authorList>
            <person name="Olson A."/>
            <person name="Aerts A."/>
            <person name="Asiegbu F."/>
            <person name="Belbahri L."/>
            <person name="Bouzid O."/>
            <person name="Broberg A."/>
            <person name="Canback B."/>
            <person name="Coutinho P.M."/>
            <person name="Cullen D."/>
            <person name="Dalman K."/>
            <person name="Deflorio G."/>
            <person name="van Diepen L.T."/>
            <person name="Dunand C."/>
            <person name="Duplessis S."/>
            <person name="Durling M."/>
            <person name="Gonthier P."/>
            <person name="Grimwood J."/>
            <person name="Fossdal C.G."/>
            <person name="Hansson D."/>
            <person name="Henrissat B."/>
            <person name="Hietala A."/>
            <person name="Himmelstrand K."/>
            <person name="Hoffmeister D."/>
            <person name="Hogberg N."/>
            <person name="James T.Y."/>
            <person name="Karlsson M."/>
            <person name="Kohler A."/>
            <person name="Kues U."/>
            <person name="Lee Y.H."/>
            <person name="Lin Y.C."/>
            <person name="Lind M."/>
            <person name="Lindquist E."/>
            <person name="Lombard V."/>
            <person name="Lucas S."/>
            <person name="Lunden K."/>
            <person name="Morin E."/>
            <person name="Murat C."/>
            <person name="Park J."/>
            <person name="Raffaello T."/>
            <person name="Rouze P."/>
            <person name="Salamov A."/>
            <person name="Schmutz J."/>
            <person name="Solheim H."/>
            <person name="Stahlberg J."/>
            <person name="Velez H."/>
            <person name="de Vries R.P."/>
            <person name="Wiebenga A."/>
            <person name="Woodward S."/>
            <person name="Yakovlev I."/>
            <person name="Garbelotto M."/>
            <person name="Martin F."/>
            <person name="Grigoriev I.V."/>
            <person name="Stenlid J."/>
        </authorList>
    </citation>
    <scope>NUCLEOTIDE SEQUENCE [LARGE SCALE GENOMIC DNA]</scope>
    <source>
        <strain evidence="2 3">TC 32-1</strain>
    </source>
</reference>
<feature type="non-terminal residue" evidence="2">
    <location>
        <position position="1"/>
    </location>
</feature>
<dbReference type="SUPFAM" id="SSF55729">
    <property type="entry name" value="Acyl-CoA N-acyltransferases (Nat)"/>
    <property type="match status" value="1"/>
</dbReference>
<dbReference type="Gene3D" id="3.40.630.30">
    <property type="match status" value="1"/>
</dbReference>
<keyword evidence="3" id="KW-1185">Reference proteome</keyword>
<feature type="non-terminal residue" evidence="2">
    <location>
        <position position="221"/>
    </location>
</feature>
<dbReference type="EMBL" id="KI925464">
    <property type="protein sequence ID" value="ETW76781.1"/>
    <property type="molecule type" value="Genomic_DNA"/>
</dbReference>
<dbReference type="HOGENOM" id="CLU_078023_0_0_1"/>
<proteinExistence type="predicted"/>
<dbReference type="OrthoDB" id="41238at2759"/>
<dbReference type="InParanoid" id="W4JVA5"/>
<dbReference type="GO" id="GO:1990189">
    <property type="term" value="F:protein N-terminal-serine acetyltransferase activity"/>
    <property type="evidence" value="ECO:0007669"/>
    <property type="project" value="TreeGrafter"/>
</dbReference>
<dbReference type="PANTHER" id="PTHR43441:SF5">
    <property type="entry name" value="FAMILY ACETYLTRANSFERASE, PUTATIVE-RELATED"/>
    <property type="match status" value="1"/>
</dbReference>